<evidence type="ECO:0000313" key="8">
    <source>
        <dbReference type="EMBL" id="GAA0369966.1"/>
    </source>
</evidence>
<comment type="caution">
    <text evidence="8">The sequence shown here is derived from an EMBL/GenBank/DDBJ whole genome shotgun (WGS) entry which is preliminary data.</text>
</comment>
<dbReference type="InterPro" id="IPR041757">
    <property type="entry name" value="CysN_GTP-bd"/>
</dbReference>
<dbReference type="CDD" id="cd03695">
    <property type="entry name" value="CysN_NodQ_II"/>
    <property type="match status" value="1"/>
</dbReference>
<dbReference type="CDD" id="cd04166">
    <property type="entry name" value="CysN_ATPS"/>
    <property type="match status" value="1"/>
</dbReference>
<dbReference type="InterPro" id="IPR009001">
    <property type="entry name" value="Transl_elong_EF1A/Init_IF2_C"/>
</dbReference>
<name>A0ABP3HH46_9ACTN</name>
<dbReference type="PROSITE" id="PS00301">
    <property type="entry name" value="G_TR_1"/>
    <property type="match status" value="1"/>
</dbReference>
<proteinExistence type="predicted"/>
<dbReference type="InterPro" id="IPR044139">
    <property type="entry name" value="CysN_NoDQ_III"/>
</dbReference>
<dbReference type="Gene3D" id="3.40.50.300">
    <property type="entry name" value="P-loop containing nucleotide triphosphate hydrolases"/>
    <property type="match status" value="1"/>
</dbReference>
<dbReference type="CDD" id="cd04095">
    <property type="entry name" value="CysN_NoDQ_III"/>
    <property type="match status" value="1"/>
</dbReference>
<keyword evidence="4" id="KW-0547">Nucleotide-binding</keyword>
<dbReference type="InterPro" id="IPR009000">
    <property type="entry name" value="Transl_B-barrel_sf"/>
</dbReference>
<dbReference type="Proteomes" id="UP001500063">
    <property type="component" value="Unassembled WGS sequence"/>
</dbReference>
<dbReference type="Pfam" id="PF22594">
    <property type="entry name" value="GTP-eEF1A_C"/>
    <property type="match status" value="1"/>
</dbReference>
<evidence type="ECO:0000256" key="6">
    <source>
        <dbReference type="ARBA" id="ARBA00023134"/>
    </source>
</evidence>
<feature type="domain" description="Tr-type G" evidence="7">
    <location>
        <begin position="15"/>
        <end position="229"/>
    </location>
</feature>
<evidence type="ECO:0000256" key="3">
    <source>
        <dbReference type="ARBA" id="ARBA00022695"/>
    </source>
</evidence>
<dbReference type="InterPro" id="IPR050100">
    <property type="entry name" value="TRAFAC_GTPase_members"/>
</dbReference>
<dbReference type="InterPro" id="IPR011779">
    <property type="entry name" value="SO4_adenylTrfase_lsu"/>
</dbReference>
<dbReference type="NCBIfam" id="TIGR02034">
    <property type="entry name" value="CysN"/>
    <property type="match status" value="1"/>
</dbReference>
<protein>
    <recommendedName>
        <fullName evidence="1">sulfate adenylyltransferase</fullName>
        <ecNumber evidence="1">2.7.7.4</ecNumber>
    </recommendedName>
</protein>
<keyword evidence="9" id="KW-1185">Reference proteome</keyword>
<dbReference type="EC" id="2.7.7.4" evidence="1"/>
<accession>A0ABP3HH46</accession>
<dbReference type="InterPro" id="IPR044138">
    <property type="entry name" value="CysN_II"/>
</dbReference>
<dbReference type="RefSeq" id="WP_344121897.1">
    <property type="nucleotide sequence ID" value="NZ_BAAABW010000026.1"/>
</dbReference>
<evidence type="ECO:0000259" key="7">
    <source>
        <dbReference type="PROSITE" id="PS51722"/>
    </source>
</evidence>
<dbReference type="SUPFAM" id="SSF50447">
    <property type="entry name" value="Translation proteins"/>
    <property type="match status" value="1"/>
</dbReference>
<keyword evidence="6" id="KW-0342">GTP-binding</keyword>
<keyword evidence="2" id="KW-0808">Transferase</keyword>
<evidence type="ECO:0000256" key="5">
    <source>
        <dbReference type="ARBA" id="ARBA00022840"/>
    </source>
</evidence>
<dbReference type="PRINTS" id="PR00315">
    <property type="entry name" value="ELONGATNFCT"/>
</dbReference>
<dbReference type="EMBL" id="BAAABW010000026">
    <property type="protein sequence ID" value="GAA0369966.1"/>
    <property type="molecule type" value="Genomic_DNA"/>
</dbReference>
<dbReference type="InterPro" id="IPR027417">
    <property type="entry name" value="P-loop_NTPase"/>
</dbReference>
<dbReference type="Gene3D" id="2.40.30.10">
    <property type="entry name" value="Translation factors"/>
    <property type="match status" value="2"/>
</dbReference>
<gene>
    <name evidence="8" type="ORF">GCM10010319_54900</name>
</gene>
<dbReference type="SUPFAM" id="SSF52540">
    <property type="entry name" value="P-loop containing nucleoside triphosphate hydrolases"/>
    <property type="match status" value="1"/>
</dbReference>
<dbReference type="InterPro" id="IPR054696">
    <property type="entry name" value="GTP-eEF1A_C"/>
</dbReference>
<dbReference type="PROSITE" id="PS51722">
    <property type="entry name" value="G_TR_2"/>
    <property type="match status" value="1"/>
</dbReference>
<sequence length="443" mass="46860">MTAIDSMTDTAMATTSLLRFATAGSVDDGKSTLVGRLLHDSKSVLADQLEAVEDASRRRGQETPDLALLTDGLRAEREQGITIDVAYRYFATPRRRFILADTPGHVQYTRNMVTGASTAELAVVLVDARNGVVEQTRRHAAVAALLRVPHVVLAVNKMDLVDYAEPVFAAIAAEFTAYAASLGIPDVTAIPISALAGDNVVEPSAHMDWYGGPTVLEHLETVPTGHDPSTDPARFPVQYVIRPQSAEHPDYRGYAGQIASGVLRVGEPVTVLPSGRTSTIAGIDALGRSTDIAWAPQSVTVTLTDDIDVSRGDTIAPTTGAPQVTQDVEATVCHVADRPLAPGQRVLLKHTTRTVKAIVKAIPSRLTLDDLSQHPDPGQLTANDIGRITLRTAEPLALDTYADSRHTGSFLLIDPADGTTLAAGMAGEAFGGSRGGIGRCAGR</sequence>
<evidence type="ECO:0000256" key="1">
    <source>
        <dbReference type="ARBA" id="ARBA00012391"/>
    </source>
</evidence>
<dbReference type="Pfam" id="PF00009">
    <property type="entry name" value="GTP_EFTU"/>
    <property type="match status" value="1"/>
</dbReference>
<evidence type="ECO:0000256" key="4">
    <source>
        <dbReference type="ARBA" id="ARBA00022741"/>
    </source>
</evidence>
<keyword evidence="3" id="KW-0548">Nucleotidyltransferase</keyword>
<dbReference type="InterPro" id="IPR031157">
    <property type="entry name" value="G_TR_CS"/>
</dbReference>
<evidence type="ECO:0000313" key="9">
    <source>
        <dbReference type="Proteomes" id="UP001500063"/>
    </source>
</evidence>
<dbReference type="InterPro" id="IPR000795">
    <property type="entry name" value="T_Tr_GTP-bd_dom"/>
</dbReference>
<evidence type="ECO:0000256" key="2">
    <source>
        <dbReference type="ARBA" id="ARBA00022679"/>
    </source>
</evidence>
<dbReference type="SUPFAM" id="SSF50465">
    <property type="entry name" value="EF-Tu/eEF-1alpha/eIF2-gamma C-terminal domain"/>
    <property type="match status" value="1"/>
</dbReference>
<dbReference type="PANTHER" id="PTHR23115">
    <property type="entry name" value="TRANSLATION FACTOR"/>
    <property type="match status" value="1"/>
</dbReference>
<reference evidence="9" key="1">
    <citation type="journal article" date="2019" name="Int. J. Syst. Evol. Microbiol.">
        <title>The Global Catalogue of Microorganisms (GCM) 10K type strain sequencing project: providing services to taxonomists for standard genome sequencing and annotation.</title>
        <authorList>
            <consortium name="The Broad Institute Genomics Platform"/>
            <consortium name="The Broad Institute Genome Sequencing Center for Infectious Disease"/>
            <person name="Wu L."/>
            <person name="Ma J."/>
        </authorList>
    </citation>
    <scope>NUCLEOTIDE SEQUENCE [LARGE SCALE GENOMIC DNA]</scope>
    <source>
        <strain evidence="9">JCM 4565</strain>
    </source>
</reference>
<keyword evidence="5" id="KW-0067">ATP-binding</keyword>
<organism evidence="8 9">
    <name type="scientific">Streptomyces blastmyceticus</name>
    <dbReference type="NCBI Taxonomy" id="68180"/>
    <lineage>
        <taxon>Bacteria</taxon>
        <taxon>Bacillati</taxon>
        <taxon>Actinomycetota</taxon>
        <taxon>Actinomycetes</taxon>
        <taxon>Kitasatosporales</taxon>
        <taxon>Streptomycetaceae</taxon>
        <taxon>Streptomyces</taxon>
    </lineage>
</organism>